<gene>
    <name evidence="3" type="ORF">B0H16DRAFT_557857</name>
</gene>
<feature type="region of interest" description="Disordered" evidence="1">
    <location>
        <begin position="178"/>
        <end position="199"/>
    </location>
</feature>
<feature type="transmembrane region" description="Helical" evidence="2">
    <location>
        <begin position="101"/>
        <end position="123"/>
    </location>
</feature>
<reference evidence="3" key="1">
    <citation type="submission" date="2023-03" db="EMBL/GenBank/DDBJ databases">
        <title>Massive genome expansion in bonnet fungi (Mycena s.s.) driven by repeated elements and novel gene families across ecological guilds.</title>
        <authorList>
            <consortium name="Lawrence Berkeley National Laboratory"/>
            <person name="Harder C.B."/>
            <person name="Miyauchi S."/>
            <person name="Viragh M."/>
            <person name="Kuo A."/>
            <person name="Thoen E."/>
            <person name="Andreopoulos B."/>
            <person name="Lu D."/>
            <person name="Skrede I."/>
            <person name="Drula E."/>
            <person name="Henrissat B."/>
            <person name="Morin E."/>
            <person name="Kohler A."/>
            <person name="Barry K."/>
            <person name="LaButti K."/>
            <person name="Morin E."/>
            <person name="Salamov A."/>
            <person name="Lipzen A."/>
            <person name="Mereny Z."/>
            <person name="Hegedus B."/>
            <person name="Baldrian P."/>
            <person name="Stursova M."/>
            <person name="Weitz H."/>
            <person name="Taylor A."/>
            <person name="Grigoriev I.V."/>
            <person name="Nagy L.G."/>
            <person name="Martin F."/>
            <person name="Kauserud H."/>
        </authorList>
    </citation>
    <scope>NUCLEOTIDE SEQUENCE</scope>
    <source>
        <strain evidence="3">CBHHK182m</strain>
    </source>
</reference>
<evidence type="ECO:0000313" key="4">
    <source>
        <dbReference type="Proteomes" id="UP001215598"/>
    </source>
</evidence>
<sequence length="266" mass="28182">MQTLEHLDKPLDVVCWKLVQSRDGPGLCNPKAIEPIVALLVSFVNSQNSSGSLTFTFSSVHLSTQKGPRTVNSRSATFGASWTIGSLRGGEMRVKIGRGKLFFRSSPFLALDSPLVLVFVLLVKGKKANLRPHSFVDRIIAADNRMHARPALAIAADNRLVYCCKYAPLCVGGPSGHGHSERSSSSAYPASPSSSVHSSSSSAGLSRSWASGSGSTSALNAAPAHHNSNLYSNVSSPPSADKTQNECKADASVHSQSRALTVQRPI</sequence>
<evidence type="ECO:0000256" key="2">
    <source>
        <dbReference type="SAM" id="Phobius"/>
    </source>
</evidence>
<accession>A0AAD7JAZ6</accession>
<name>A0AAD7JAZ6_9AGAR</name>
<keyword evidence="2" id="KW-0472">Membrane</keyword>
<keyword evidence="2" id="KW-0812">Transmembrane</keyword>
<comment type="caution">
    <text evidence="3">The sequence shown here is derived from an EMBL/GenBank/DDBJ whole genome shotgun (WGS) entry which is preliminary data.</text>
</comment>
<protein>
    <submittedName>
        <fullName evidence="3">Uncharacterized protein</fullName>
    </submittedName>
</protein>
<evidence type="ECO:0000256" key="1">
    <source>
        <dbReference type="SAM" id="MobiDB-lite"/>
    </source>
</evidence>
<keyword evidence="4" id="KW-1185">Reference proteome</keyword>
<keyword evidence="2" id="KW-1133">Transmembrane helix</keyword>
<evidence type="ECO:0000313" key="3">
    <source>
        <dbReference type="EMBL" id="KAJ7761035.1"/>
    </source>
</evidence>
<feature type="compositionally biased region" description="Polar residues" evidence="1">
    <location>
        <begin position="226"/>
        <end position="242"/>
    </location>
</feature>
<dbReference type="EMBL" id="JARKIB010000036">
    <property type="protein sequence ID" value="KAJ7761035.1"/>
    <property type="molecule type" value="Genomic_DNA"/>
</dbReference>
<dbReference type="Proteomes" id="UP001215598">
    <property type="component" value="Unassembled WGS sequence"/>
</dbReference>
<dbReference type="AlphaFoldDB" id="A0AAD7JAZ6"/>
<feature type="compositionally biased region" description="Low complexity" evidence="1">
    <location>
        <begin position="183"/>
        <end position="199"/>
    </location>
</feature>
<proteinExistence type="predicted"/>
<organism evidence="3 4">
    <name type="scientific">Mycena metata</name>
    <dbReference type="NCBI Taxonomy" id="1033252"/>
    <lineage>
        <taxon>Eukaryota</taxon>
        <taxon>Fungi</taxon>
        <taxon>Dikarya</taxon>
        <taxon>Basidiomycota</taxon>
        <taxon>Agaricomycotina</taxon>
        <taxon>Agaricomycetes</taxon>
        <taxon>Agaricomycetidae</taxon>
        <taxon>Agaricales</taxon>
        <taxon>Marasmiineae</taxon>
        <taxon>Mycenaceae</taxon>
        <taxon>Mycena</taxon>
    </lineage>
</organism>
<feature type="region of interest" description="Disordered" evidence="1">
    <location>
        <begin position="211"/>
        <end position="266"/>
    </location>
</feature>